<dbReference type="SUPFAM" id="SSF50022">
    <property type="entry name" value="ISP domain"/>
    <property type="match status" value="1"/>
</dbReference>
<organism evidence="6 7">
    <name type="scientific">Onishia taeanensis</name>
    <dbReference type="NCBI Taxonomy" id="284577"/>
    <lineage>
        <taxon>Bacteria</taxon>
        <taxon>Pseudomonadati</taxon>
        <taxon>Pseudomonadota</taxon>
        <taxon>Gammaproteobacteria</taxon>
        <taxon>Oceanospirillales</taxon>
        <taxon>Halomonadaceae</taxon>
        <taxon>Onishia</taxon>
    </lineage>
</organism>
<dbReference type="OrthoDB" id="9794779at2"/>
<evidence type="ECO:0000256" key="4">
    <source>
        <dbReference type="ARBA" id="ARBA00023014"/>
    </source>
</evidence>
<evidence type="ECO:0000313" key="7">
    <source>
        <dbReference type="Proteomes" id="UP000198641"/>
    </source>
</evidence>
<name>A0A1G7T690_9GAMM</name>
<evidence type="ECO:0000256" key="3">
    <source>
        <dbReference type="ARBA" id="ARBA00023004"/>
    </source>
</evidence>
<dbReference type="GO" id="GO:0051213">
    <property type="term" value="F:dioxygenase activity"/>
    <property type="evidence" value="ECO:0007669"/>
    <property type="project" value="UniProtKB-KW"/>
</dbReference>
<gene>
    <name evidence="6" type="ORF">SAMN05216571_10911</name>
</gene>
<keyword evidence="6" id="KW-0560">Oxidoreductase</keyword>
<dbReference type="Pfam" id="PF00355">
    <property type="entry name" value="Rieske"/>
    <property type="match status" value="1"/>
</dbReference>
<dbReference type="GO" id="GO:0046872">
    <property type="term" value="F:metal ion binding"/>
    <property type="evidence" value="ECO:0007669"/>
    <property type="project" value="UniProtKB-KW"/>
</dbReference>
<keyword evidence="3" id="KW-0408">Iron</keyword>
<dbReference type="Proteomes" id="UP000198641">
    <property type="component" value="Unassembled WGS sequence"/>
</dbReference>
<dbReference type="STRING" id="284577.SAMN05216571_10911"/>
<dbReference type="EMBL" id="FNCI01000009">
    <property type="protein sequence ID" value="SDG30554.1"/>
    <property type="molecule type" value="Genomic_DNA"/>
</dbReference>
<keyword evidence="6" id="KW-0223">Dioxygenase</keyword>
<evidence type="ECO:0000313" key="6">
    <source>
        <dbReference type="EMBL" id="SDG30554.1"/>
    </source>
</evidence>
<feature type="domain" description="Rieske" evidence="5">
    <location>
        <begin position="4"/>
        <end position="89"/>
    </location>
</feature>
<keyword evidence="4" id="KW-0411">Iron-sulfur</keyword>
<dbReference type="InterPro" id="IPR036922">
    <property type="entry name" value="Rieske_2Fe-2S_sf"/>
</dbReference>
<protein>
    <submittedName>
        <fullName evidence="6">Ferredoxin subunit of nitrite reductase or a ring-hydroxylating dioxygenase</fullName>
    </submittedName>
</protein>
<dbReference type="PANTHER" id="PTHR40261:SF1">
    <property type="entry name" value="RIESKE DOMAIN-CONTAINING PROTEIN"/>
    <property type="match status" value="1"/>
</dbReference>
<evidence type="ECO:0000256" key="2">
    <source>
        <dbReference type="ARBA" id="ARBA00022723"/>
    </source>
</evidence>
<keyword evidence="2" id="KW-0479">Metal-binding</keyword>
<dbReference type="GO" id="GO:0051537">
    <property type="term" value="F:2 iron, 2 sulfur cluster binding"/>
    <property type="evidence" value="ECO:0007669"/>
    <property type="project" value="UniProtKB-KW"/>
</dbReference>
<dbReference type="PROSITE" id="PS51296">
    <property type="entry name" value="RIESKE"/>
    <property type="match status" value="1"/>
</dbReference>
<accession>A0A1G7T690</accession>
<dbReference type="PANTHER" id="PTHR40261">
    <property type="match status" value="1"/>
</dbReference>
<dbReference type="Gene3D" id="2.102.10.10">
    <property type="entry name" value="Rieske [2Fe-2S] iron-sulphur domain"/>
    <property type="match status" value="1"/>
</dbReference>
<dbReference type="InterPro" id="IPR017941">
    <property type="entry name" value="Rieske_2Fe-2S"/>
</dbReference>
<dbReference type="AlphaFoldDB" id="A0A1G7T690"/>
<proteinExistence type="predicted"/>
<reference evidence="6 7" key="1">
    <citation type="submission" date="2016-10" db="EMBL/GenBank/DDBJ databases">
        <authorList>
            <person name="de Groot N.N."/>
        </authorList>
    </citation>
    <scope>NUCLEOTIDE SEQUENCE [LARGE SCALE GENOMIC DNA]</scope>
    <source>
        <strain evidence="6 7">BH539</strain>
    </source>
</reference>
<keyword evidence="1" id="KW-0001">2Fe-2S</keyword>
<sequence length="110" mass="11809">MPAPLLAHLADLDATGGLAIALPDGRAGFLVRVHGRLYGYENRCPHRDSRLDIDANRFLADGGELIQCAHHGALFLPENGECVAGPCQYESLEPLALRVDDQGGIYLASE</sequence>
<evidence type="ECO:0000259" key="5">
    <source>
        <dbReference type="PROSITE" id="PS51296"/>
    </source>
</evidence>
<evidence type="ECO:0000256" key="1">
    <source>
        <dbReference type="ARBA" id="ARBA00022714"/>
    </source>
</evidence>
<dbReference type="CDD" id="cd03467">
    <property type="entry name" value="Rieske"/>
    <property type="match status" value="1"/>
</dbReference>
<keyword evidence="7" id="KW-1185">Reference proteome</keyword>
<dbReference type="RefSeq" id="WP_092526348.1">
    <property type="nucleotide sequence ID" value="NZ_FNCI01000009.1"/>
</dbReference>